<proteinExistence type="inferred from homology"/>
<feature type="chain" id="PRO_5005513867" evidence="2">
    <location>
        <begin position="21"/>
        <end position="392"/>
    </location>
</feature>
<dbReference type="Pfam" id="PF13369">
    <property type="entry name" value="Transglut_core2"/>
    <property type="match status" value="1"/>
</dbReference>
<sequence>MNKNIFFLILLLAVMITSQASGQSALTQANSSGTESFVPIKGTGQAQNQTENWLQDETDDSENIEYAFFGDIGVFYVYTEGLVTSLYHLYGTVLDHFVDIYLTNTGTEPITMYVESEISGYSTPVSDTVVIYPNKAVEIHQNPRLNTEAIDQLNSQMPGYFTISFTELKEGGDDTILKESKEILIYSRRDVVWIEGFEWKEIKELYAAWVAPNDPAVEELIRKAADYTESGIITNGYGGVINDEDGSVWDRLQAVWKAEEEYHLTYISTMKAFSPGTRQRARTPYEVLSQSSGNCIELAILYASVAEALKLEAALIFIPGHAYVAIRTDQENAFYYFIETTLIGRADFSDAVAKGNENWKEHRPYVDAEVSGYGWVNIYEAREKGILPMPWR</sequence>
<organism evidence="4">
    <name type="scientific">Flexilinea flocculi</name>
    <dbReference type="NCBI Taxonomy" id="1678840"/>
    <lineage>
        <taxon>Bacteria</taxon>
        <taxon>Bacillati</taxon>
        <taxon>Chloroflexota</taxon>
        <taxon>Anaerolineae</taxon>
        <taxon>Anaerolineales</taxon>
        <taxon>Anaerolineaceae</taxon>
        <taxon>Flexilinea</taxon>
    </lineage>
</organism>
<dbReference type="STRING" id="1678840.ATC1_11396"/>
<evidence type="ECO:0000313" key="5">
    <source>
        <dbReference type="Proteomes" id="UP000053370"/>
    </source>
</evidence>
<dbReference type="AlphaFoldDB" id="A0A0K8PA00"/>
<dbReference type="Proteomes" id="UP000053370">
    <property type="component" value="Unassembled WGS sequence"/>
</dbReference>
<protein>
    <submittedName>
        <fullName evidence="4">Transglutaminase-like superfamily</fullName>
    </submittedName>
</protein>
<evidence type="ECO:0000313" key="4">
    <source>
        <dbReference type="EMBL" id="GAP39461.1"/>
    </source>
</evidence>
<gene>
    <name evidence="4" type="ORF">ATC1_11396</name>
</gene>
<feature type="domain" description="Protein SirB1 N-terminal" evidence="3">
    <location>
        <begin position="286"/>
        <end position="332"/>
    </location>
</feature>
<dbReference type="InterPro" id="IPR032698">
    <property type="entry name" value="SirB1_N"/>
</dbReference>
<evidence type="ECO:0000259" key="3">
    <source>
        <dbReference type="Pfam" id="PF13369"/>
    </source>
</evidence>
<dbReference type="RefSeq" id="WP_062277844.1">
    <property type="nucleotide sequence ID" value="NZ_DF968179.1"/>
</dbReference>
<keyword evidence="5" id="KW-1185">Reference proteome</keyword>
<name>A0A0K8PA00_9CHLR</name>
<comment type="similarity">
    <text evidence="1">Belongs to the UPF0162 family.</text>
</comment>
<accession>A0A0K8PA00</accession>
<evidence type="ECO:0000256" key="1">
    <source>
        <dbReference type="ARBA" id="ARBA00007100"/>
    </source>
</evidence>
<reference evidence="4" key="1">
    <citation type="journal article" date="2015" name="Genome Announc.">
        <title>Draft Genome Sequence of Anaerolineae Strain TC1, a Novel Isolate from a Methanogenic Wastewater Treatment System.</title>
        <authorList>
            <person name="Matsuura N."/>
            <person name="Tourlousse D.M."/>
            <person name="Sun L."/>
            <person name="Toyonaga M."/>
            <person name="Kuroda K."/>
            <person name="Ohashi A."/>
            <person name="Cruz R."/>
            <person name="Yamaguchi T."/>
            <person name="Sekiguchi Y."/>
        </authorList>
    </citation>
    <scope>NUCLEOTIDE SEQUENCE [LARGE SCALE GENOMIC DNA]</scope>
    <source>
        <strain evidence="4">TC1</strain>
    </source>
</reference>
<evidence type="ECO:0000256" key="2">
    <source>
        <dbReference type="SAM" id="SignalP"/>
    </source>
</evidence>
<keyword evidence="2" id="KW-0732">Signal</keyword>
<dbReference type="EMBL" id="DF968179">
    <property type="protein sequence ID" value="GAP39461.1"/>
    <property type="molecule type" value="Genomic_DNA"/>
</dbReference>
<feature type="signal peptide" evidence="2">
    <location>
        <begin position="1"/>
        <end position="20"/>
    </location>
</feature>